<evidence type="ECO:0000256" key="1">
    <source>
        <dbReference type="SAM" id="MobiDB-lite"/>
    </source>
</evidence>
<comment type="caution">
    <text evidence="2">The sequence shown here is derived from an EMBL/GenBank/DDBJ whole genome shotgun (WGS) entry which is preliminary data.</text>
</comment>
<evidence type="ECO:0000313" key="3">
    <source>
        <dbReference type="Proteomes" id="UP000654947"/>
    </source>
</evidence>
<proteinExistence type="predicted"/>
<evidence type="ECO:0000313" key="2">
    <source>
        <dbReference type="EMBL" id="GHD33344.1"/>
    </source>
</evidence>
<organism evidence="2 3">
    <name type="scientific">Nocardiopsis kunsanensis</name>
    <dbReference type="NCBI Taxonomy" id="141693"/>
    <lineage>
        <taxon>Bacteria</taxon>
        <taxon>Bacillati</taxon>
        <taxon>Actinomycetota</taxon>
        <taxon>Actinomycetes</taxon>
        <taxon>Streptosporangiales</taxon>
        <taxon>Nocardiopsidaceae</taxon>
        <taxon>Nocardiopsis</taxon>
    </lineage>
</organism>
<protein>
    <submittedName>
        <fullName evidence="2">Uncharacterized protein</fullName>
    </submittedName>
</protein>
<dbReference type="AlphaFoldDB" id="A0A919CKB9"/>
<accession>A0A919CKB9</accession>
<feature type="compositionally biased region" description="Basic and acidic residues" evidence="1">
    <location>
        <begin position="259"/>
        <end position="277"/>
    </location>
</feature>
<name>A0A919CKB9_9ACTN</name>
<gene>
    <name evidence="2" type="ORF">GCM10007147_37940</name>
</gene>
<dbReference type="EMBL" id="BMXL01000026">
    <property type="protein sequence ID" value="GHD33344.1"/>
    <property type="molecule type" value="Genomic_DNA"/>
</dbReference>
<dbReference type="Proteomes" id="UP000654947">
    <property type="component" value="Unassembled WGS sequence"/>
</dbReference>
<keyword evidence="3" id="KW-1185">Reference proteome</keyword>
<reference evidence="2 3" key="1">
    <citation type="journal article" date="2014" name="Int. J. Syst. Evol. Microbiol.">
        <title>Complete genome sequence of Corynebacterium casei LMG S-19264T (=DSM 44701T), isolated from a smear-ripened cheese.</title>
        <authorList>
            <consortium name="US DOE Joint Genome Institute (JGI-PGF)"/>
            <person name="Walter F."/>
            <person name="Albersmeier A."/>
            <person name="Kalinowski J."/>
            <person name="Ruckert C."/>
        </authorList>
    </citation>
    <scope>NUCLEOTIDE SEQUENCE [LARGE SCALE GENOMIC DNA]</scope>
    <source>
        <strain evidence="2 3">KCTC 19473</strain>
    </source>
</reference>
<feature type="region of interest" description="Disordered" evidence="1">
    <location>
        <begin position="257"/>
        <end position="305"/>
    </location>
</feature>
<dbReference type="RefSeq" id="WP_193518437.1">
    <property type="nucleotide sequence ID" value="NZ_BMXL01000026.1"/>
</dbReference>
<feature type="compositionally biased region" description="Basic and acidic residues" evidence="1">
    <location>
        <begin position="292"/>
        <end position="305"/>
    </location>
</feature>
<sequence>MNQQTHGDHIATPLQTRQALLDRAVRKATPIRRAFVQAPKGTEESGSQGGPLADFVRRGDRRGLLTYLFALALTSSSNDDGWTTTRDGLVWARALGMTTTTNTNTAARAAAWKAFGRLHDSGLLRRARGKKKSQIKVTLLHEDGSGREYTRPDKEEGRYFQLPHRFWTEKYFDDLDLPAIAMLLVLLTGRGKQKLPQEKMPAWYGWSADTAARGLKQLREIGLIEVDSFIRPEPLAPKGWTSVNEYRLDPAFRSLTGSHKGEEVSTDHGEQRERTAEEDQADDLAVADGGADDLHDRPGRDVADA</sequence>